<proteinExistence type="predicted"/>
<accession>A0A1C7N3S5</accession>
<dbReference type="OrthoDB" id="2128042at2759"/>
<evidence type="ECO:0000313" key="3">
    <source>
        <dbReference type="Proteomes" id="UP000093000"/>
    </source>
</evidence>
<dbReference type="PANTHER" id="PTHR36424:SF1">
    <property type="entry name" value="LOW AFFINITY K(+) TRANSPORTER 1-RELATED"/>
    <property type="match status" value="1"/>
</dbReference>
<evidence type="ECO:0000256" key="1">
    <source>
        <dbReference type="SAM" id="Phobius"/>
    </source>
</evidence>
<keyword evidence="1" id="KW-1133">Transmembrane helix</keyword>
<dbReference type="AlphaFoldDB" id="A0A1C7N3S5"/>
<dbReference type="Pfam" id="PF16944">
    <property type="entry name" value="KCH"/>
    <property type="match status" value="1"/>
</dbReference>
<keyword evidence="1" id="KW-0812">Transmembrane</keyword>
<reference evidence="2 3" key="1">
    <citation type="submission" date="2016-03" db="EMBL/GenBank/DDBJ databases">
        <title>Choanephora cucurbitarum.</title>
        <authorList>
            <person name="Min B."/>
            <person name="Park H."/>
            <person name="Park J.-H."/>
            <person name="Shin H.-D."/>
            <person name="Choi I.-G."/>
        </authorList>
    </citation>
    <scope>NUCLEOTIDE SEQUENCE [LARGE SCALE GENOMIC DNA]</scope>
    <source>
        <strain evidence="2 3">KUS-F28377</strain>
    </source>
</reference>
<gene>
    <name evidence="2" type="ORF">A0J61_08227</name>
</gene>
<name>A0A1C7N3S5_9FUNG</name>
<organism evidence="2 3">
    <name type="scientific">Choanephora cucurbitarum</name>
    <dbReference type="NCBI Taxonomy" id="101091"/>
    <lineage>
        <taxon>Eukaryota</taxon>
        <taxon>Fungi</taxon>
        <taxon>Fungi incertae sedis</taxon>
        <taxon>Mucoromycota</taxon>
        <taxon>Mucoromycotina</taxon>
        <taxon>Mucoromycetes</taxon>
        <taxon>Mucorales</taxon>
        <taxon>Mucorineae</taxon>
        <taxon>Choanephoraceae</taxon>
        <taxon>Choanephoroideae</taxon>
        <taxon>Choanephora</taxon>
    </lineage>
</organism>
<dbReference type="EMBL" id="LUGH01000614">
    <property type="protein sequence ID" value="OBZ83721.1"/>
    <property type="molecule type" value="Genomic_DNA"/>
</dbReference>
<dbReference type="InParanoid" id="A0A1C7N3S5"/>
<dbReference type="InterPro" id="IPR031606">
    <property type="entry name" value="Kch1/2"/>
</dbReference>
<comment type="caution">
    <text evidence="2">The sequence shown here is derived from an EMBL/GenBank/DDBJ whole genome shotgun (WGS) entry which is preliminary data.</text>
</comment>
<dbReference type="GO" id="GO:0015079">
    <property type="term" value="F:potassium ion transmembrane transporter activity"/>
    <property type="evidence" value="ECO:0007669"/>
    <property type="project" value="InterPro"/>
</dbReference>
<dbReference type="STRING" id="101091.A0A1C7N3S5"/>
<evidence type="ECO:0000313" key="2">
    <source>
        <dbReference type="EMBL" id="OBZ83721.1"/>
    </source>
</evidence>
<protein>
    <submittedName>
        <fullName evidence="2">Uncharacterized protein</fullName>
    </submittedName>
</protein>
<keyword evidence="3" id="KW-1185">Reference proteome</keyword>
<dbReference type="GO" id="GO:0005886">
    <property type="term" value="C:plasma membrane"/>
    <property type="evidence" value="ECO:0007669"/>
    <property type="project" value="InterPro"/>
</dbReference>
<dbReference type="Proteomes" id="UP000093000">
    <property type="component" value="Unassembled WGS sequence"/>
</dbReference>
<feature type="transmembrane region" description="Helical" evidence="1">
    <location>
        <begin position="79"/>
        <end position="97"/>
    </location>
</feature>
<feature type="transmembrane region" description="Helical" evidence="1">
    <location>
        <begin position="208"/>
        <end position="235"/>
    </location>
</feature>
<keyword evidence="1" id="KW-0472">Membrane</keyword>
<sequence>MGWGTNKPKWKREVVRDHKFANINLSSFCDPSCYTRFSYLSVFLASLKSFAVYVTDLWTAVSLMVIGQTTVTPAIPTEISKWIFFVCIIISFLILTWDMYKAQKILKTDNISLSFASVITHRYLSMKNYHYYCLFRSISKANNKGIEQYAFFVFFQLKGWKRLLLAEAPRQVINVVTLQALAPEWLRIHNGNISFNNIALGKTIVQQILTITMAFSVLIFAISFILVCIAAVLYVPLLCHIRGNLKEYCCHKVDKRIAVLLHRQVHALKVHNREKSDTSNTKVYSHVPNEEPYHDETYKRLLVPSTVPNPATSNAYFSYGQSVETPLSSKQQHLHLPTYHHSNANHNQYALQPSSLPPYNSPSYGQYTSNHNNFY</sequence>
<dbReference type="PANTHER" id="PTHR36424">
    <property type="entry name" value="PHEROMONE-REGULATED MEMBRANE PROTEIN 6"/>
    <property type="match status" value="1"/>
</dbReference>